<comment type="caution">
    <text evidence="2">The sequence shown here is derived from an EMBL/GenBank/DDBJ whole genome shotgun (WGS) entry which is preliminary data.</text>
</comment>
<comment type="similarity">
    <text evidence="1">Belongs to the cycloisomerase 2 family.</text>
</comment>
<name>A0A8H7P8G9_9APHY</name>
<dbReference type="Proteomes" id="UP000639403">
    <property type="component" value="Unassembled WGS sequence"/>
</dbReference>
<dbReference type="Gene3D" id="2.130.10.10">
    <property type="entry name" value="YVTN repeat-like/Quinoprotein amine dehydrogenase"/>
    <property type="match status" value="1"/>
</dbReference>
<evidence type="ECO:0000313" key="2">
    <source>
        <dbReference type="EMBL" id="KAF9819552.1"/>
    </source>
</evidence>
<dbReference type="InterPro" id="IPR015943">
    <property type="entry name" value="WD40/YVTN_repeat-like_dom_sf"/>
</dbReference>
<dbReference type="EMBL" id="JADOXO010000017">
    <property type="protein sequence ID" value="KAF9819552.1"/>
    <property type="molecule type" value="Genomic_DNA"/>
</dbReference>
<dbReference type="InterPro" id="IPR019405">
    <property type="entry name" value="Lactonase_7-beta_prop"/>
</dbReference>
<dbReference type="PANTHER" id="PTHR30344:SF1">
    <property type="entry name" value="6-PHOSPHOGLUCONOLACTONASE"/>
    <property type="match status" value="1"/>
</dbReference>
<sequence length="268" mass="29772">MPYRILVGSYANEIYTVSFDPDTSSISLVSSITVGYHPSWITPHPTDISLVFAGLEQAEGKIVVVRYDEGGKGSLVGEVPSGGADPCTLLAAGTELLIGNYSSGTFTTIPLIPEPPHLQAAQSSTLRFTGTGPNKERQEASHLHQVFLHPTRAELLIPDLGADVTRRFVKDVSGVHAQMIFSILSSSSRTRSLHIGCHPLRKSLRSSRVCTHCVRPPRVRRGRTCSQRRSWLRRRPRRTCTYRIATTRRLRETRSPSSRSRTLRSLSW</sequence>
<dbReference type="AlphaFoldDB" id="A0A8H7P8G9"/>
<protein>
    <recommendedName>
        <fullName evidence="4">Isomerase YbhE</fullName>
    </recommendedName>
</protein>
<dbReference type="Pfam" id="PF10282">
    <property type="entry name" value="Lactonase"/>
    <property type="match status" value="1"/>
</dbReference>
<dbReference type="SUPFAM" id="SSF51004">
    <property type="entry name" value="C-terminal (heme d1) domain of cytochrome cd1-nitrite reductase"/>
    <property type="match status" value="1"/>
</dbReference>
<organism evidence="2 3">
    <name type="scientific">Rhodonia placenta</name>
    <dbReference type="NCBI Taxonomy" id="104341"/>
    <lineage>
        <taxon>Eukaryota</taxon>
        <taxon>Fungi</taxon>
        <taxon>Dikarya</taxon>
        <taxon>Basidiomycota</taxon>
        <taxon>Agaricomycotina</taxon>
        <taxon>Agaricomycetes</taxon>
        <taxon>Polyporales</taxon>
        <taxon>Adustoporiaceae</taxon>
        <taxon>Rhodonia</taxon>
    </lineage>
</organism>
<dbReference type="InterPro" id="IPR050282">
    <property type="entry name" value="Cycloisomerase_2"/>
</dbReference>
<proteinExistence type="inferred from homology"/>
<reference evidence="2" key="1">
    <citation type="submission" date="2020-11" db="EMBL/GenBank/DDBJ databases">
        <authorList>
            <person name="Koelle M."/>
            <person name="Horta M.A.C."/>
            <person name="Nowrousian M."/>
            <person name="Ohm R.A."/>
            <person name="Benz P."/>
            <person name="Pilgard A."/>
        </authorList>
    </citation>
    <scope>NUCLEOTIDE SEQUENCE</scope>
    <source>
        <strain evidence="2">FPRL280</strain>
    </source>
</reference>
<evidence type="ECO:0008006" key="4">
    <source>
        <dbReference type="Google" id="ProtNLM"/>
    </source>
</evidence>
<evidence type="ECO:0000313" key="3">
    <source>
        <dbReference type="Proteomes" id="UP000639403"/>
    </source>
</evidence>
<evidence type="ECO:0000256" key="1">
    <source>
        <dbReference type="ARBA" id="ARBA00005564"/>
    </source>
</evidence>
<dbReference type="InterPro" id="IPR011048">
    <property type="entry name" value="Haem_d1_sf"/>
</dbReference>
<accession>A0A8H7P8G9</accession>
<dbReference type="PANTHER" id="PTHR30344">
    <property type="entry name" value="6-PHOSPHOGLUCONOLACTONASE-RELATED"/>
    <property type="match status" value="1"/>
</dbReference>
<dbReference type="GO" id="GO:0017057">
    <property type="term" value="F:6-phosphogluconolactonase activity"/>
    <property type="evidence" value="ECO:0007669"/>
    <property type="project" value="TreeGrafter"/>
</dbReference>
<reference evidence="2" key="2">
    <citation type="journal article" name="Front. Microbiol.">
        <title>Degradative Capacity of Two Strains of Rhodonia placenta: From Phenotype to Genotype.</title>
        <authorList>
            <person name="Kolle M."/>
            <person name="Horta M.A.C."/>
            <person name="Nowrousian M."/>
            <person name="Ohm R.A."/>
            <person name="Benz J.P."/>
            <person name="Pilgard A."/>
        </authorList>
    </citation>
    <scope>NUCLEOTIDE SEQUENCE</scope>
    <source>
        <strain evidence="2">FPRL280</strain>
    </source>
</reference>
<gene>
    <name evidence="2" type="ORF">IEO21_02016</name>
</gene>